<feature type="binding site" evidence="6">
    <location>
        <position position="283"/>
    </location>
    <ligand>
        <name>Na(+)</name>
        <dbReference type="ChEBI" id="CHEBI:29101"/>
        <label>1</label>
    </ligand>
</feature>
<evidence type="ECO:0000256" key="3">
    <source>
        <dbReference type="ARBA" id="ARBA00022692"/>
    </source>
</evidence>
<evidence type="ECO:0000256" key="9">
    <source>
        <dbReference type="SAM" id="Phobius"/>
    </source>
</evidence>
<feature type="binding site" evidence="6">
    <location>
        <position position="57"/>
    </location>
    <ligand>
        <name>Na(+)</name>
        <dbReference type="ChEBI" id="CHEBI:29101"/>
        <label>1</label>
    </ligand>
</feature>
<keyword evidence="7" id="KW-0769">Symport</keyword>
<feature type="compositionally biased region" description="Basic and acidic residues" evidence="8">
    <location>
        <begin position="596"/>
        <end position="619"/>
    </location>
</feature>
<dbReference type="KEGG" id="aten:116296261"/>
<feature type="transmembrane region" description="Helical" evidence="9">
    <location>
        <begin position="120"/>
        <end position="148"/>
    </location>
</feature>
<evidence type="ECO:0000256" key="1">
    <source>
        <dbReference type="ARBA" id="ARBA00004141"/>
    </source>
</evidence>
<dbReference type="SUPFAM" id="SSF161070">
    <property type="entry name" value="SNF-like"/>
    <property type="match status" value="1"/>
</dbReference>
<feature type="transmembrane region" description="Helical" evidence="9">
    <location>
        <begin position="309"/>
        <end position="330"/>
    </location>
</feature>
<evidence type="ECO:0000256" key="6">
    <source>
        <dbReference type="PIRSR" id="PIRSR600175-1"/>
    </source>
</evidence>
<dbReference type="PROSITE" id="PS50267">
    <property type="entry name" value="NA_NEUROTRAN_SYMP_3"/>
    <property type="match status" value="1"/>
</dbReference>
<feature type="transmembrane region" description="Helical" evidence="9">
    <location>
        <begin position="396"/>
        <end position="416"/>
    </location>
</feature>
<dbReference type="GO" id="GO:0005283">
    <property type="term" value="F:amino acid:sodium symporter activity"/>
    <property type="evidence" value="ECO:0007669"/>
    <property type="project" value="TreeGrafter"/>
</dbReference>
<feature type="transmembrane region" description="Helical" evidence="9">
    <location>
        <begin position="511"/>
        <end position="533"/>
    </location>
</feature>
<feature type="transmembrane region" description="Helical" evidence="9">
    <location>
        <begin position="436"/>
        <end position="452"/>
    </location>
</feature>
<evidence type="ECO:0000256" key="4">
    <source>
        <dbReference type="ARBA" id="ARBA00022989"/>
    </source>
</evidence>
<feature type="transmembrane region" description="Helical" evidence="9">
    <location>
        <begin position="198"/>
        <end position="218"/>
    </location>
</feature>
<keyword evidence="2 7" id="KW-0813">Transport</keyword>
<keyword evidence="10" id="KW-1185">Reference proteome</keyword>
<name>A0A6P8I5A2_ACTTE</name>
<dbReference type="Proteomes" id="UP000515163">
    <property type="component" value="Unplaced"/>
</dbReference>
<keyword evidence="5 9" id="KW-0472">Membrane</keyword>
<feature type="transmembrane region" description="Helical" evidence="9">
    <location>
        <begin position="227"/>
        <end position="247"/>
    </location>
</feature>
<feature type="transmembrane region" description="Helical" evidence="9">
    <location>
        <begin position="557"/>
        <end position="579"/>
    </location>
</feature>
<feature type="binding site" evidence="6">
    <location>
        <position position="56"/>
    </location>
    <ligand>
        <name>Na(+)</name>
        <dbReference type="ChEBI" id="CHEBI:29101"/>
        <label>1</label>
    </ligand>
</feature>
<dbReference type="InterPro" id="IPR000175">
    <property type="entry name" value="Na/ntran_symport"/>
</dbReference>
<dbReference type="InterPro" id="IPR037272">
    <property type="entry name" value="SNS_sf"/>
</dbReference>
<dbReference type="PANTHER" id="PTHR11616:SF241">
    <property type="entry name" value="SODIUM- AND CHLORIDE-DEPENDENT GLYCINE TRANSPORTER 2"/>
    <property type="match status" value="1"/>
</dbReference>
<feature type="transmembrane region" description="Helical" evidence="9">
    <location>
        <begin position="78"/>
        <end position="99"/>
    </location>
</feature>
<dbReference type="OrthoDB" id="6581954at2759"/>
<evidence type="ECO:0000313" key="11">
    <source>
        <dbReference type="RefSeq" id="XP_031560122.1"/>
    </source>
</evidence>
<dbReference type="RefSeq" id="XP_031560122.1">
    <property type="nucleotide sequence ID" value="XM_031704262.1"/>
</dbReference>
<sequence>MARATKRDGEIMVSLVAEGESTRPDGKVEQKVVVQEDEREGWGNKIEYLLATIGFAVGFGNVWRFPYLCQQNGGGAFLIPYAVSLVVMGIPLFFLELAIGQSIRKGSIGVWNHIHPYLGGVGIASVVLSLLISTYYNVLLGWCFYYMFASFQSPLPYSSCPQTNGTVLPECHVAGRTQYYWYNKAISVSSSIEEGGGLQWHLCLCLLLAWILVFFCIMKGVKSGGKAVYFTATMPYIVLTIFLVRGLTLDGSVDGIKYMFTPKFDKILNPVVWLQAATQIFFSLGVGYGGLIAMSSYNPIHNNCKRDAIAVSLANGATSLYATIIIFSVLGFKAHRSYEECLDMYGGVNNTNLPFNMTVTDKCHNLENWLSQAAQGPGLTFVAFTEAIVKMPISPLWAVLFFAMLITLGLSSQYGILEGVITPIYESKLVPIRKEILSGCLCVASFLVGLLFCQKSGEYWLQVFDSFSGPLPLLVVGFFELIGVCYVYGLKRFESDIQYMTGARPGWYWRVTWPFLAPIVVAVIIITSIYNLVTKPITYSVWNPAKAKVEPMSYPPWGYVVISFLIGSSCIFIPLIFLLRVSGVLKGKGRSSQKSVRKEQFELAETEKSLTGNDEKESY</sequence>
<proteinExistence type="inferred from homology"/>
<feature type="transmembrane region" description="Helical" evidence="9">
    <location>
        <begin position="472"/>
        <end position="490"/>
    </location>
</feature>
<evidence type="ECO:0000313" key="10">
    <source>
        <dbReference type="Proteomes" id="UP000515163"/>
    </source>
</evidence>
<keyword evidence="6" id="KW-0915">Sodium</keyword>
<evidence type="ECO:0000256" key="5">
    <source>
        <dbReference type="ARBA" id="ARBA00023136"/>
    </source>
</evidence>
<evidence type="ECO:0000256" key="7">
    <source>
        <dbReference type="RuleBase" id="RU003732"/>
    </source>
</evidence>
<dbReference type="InParanoid" id="A0A6P8I5A2"/>
<feature type="region of interest" description="Disordered" evidence="8">
    <location>
        <begin position="591"/>
        <end position="619"/>
    </location>
</feature>
<accession>A0A6P8I5A2</accession>
<dbReference type="Pfam" id="PF00209">
    <property type="entry name" value="SNF"/>
    <property type="match status" value="1"/>
</dbReference>
<organism evidence="10 11">
    <name type="scientific">Actinia tenebrosa</name>
    <name type="common">Australian red waratah sea anemone</name>
    <dbReference type="NCBI Taxonomy" id="6105"/>
    <lineage>
        <taxon>Eukaryota</taxon>
        <taxon>Metazoa</taxon>
        <taxon>Cnidaria</taxon>
        <taxon>Anthozoa</taxon>
        <taxon>Hexacorallia</taxon>
        <taxon>Actiniaria</taxon>
        <taxon>Actiniidae</taxon>
        <taxon>Actinia</taxon>
    </lineage>
</organism>
<dbReference type="CDD" id="cd10332">
    <property type="entry name" value="SLC6sbd-B0AT-like"/>
    <property type="match status" value="1"/>
</dbReference>
<feature type="binding site" evidence="6">
    <location>
        <position position="412"/>
    </location>
    <ligand>
        <name>Na(+)</name>
        <dbReference type="ChEBI" id="CHEBI:29101"/>
        <label>1</label>
    </ligand>
</feature>
<feature type="binding site" evidence="6">
    <location>
        <position position="61"/>
    </location>
    <ligand>
        <name>Na(+)</name>
        <dbReference type="ChEBI" id="CHEBI:29101"/>
        <label>1</label>
    </ligand>
</feature>
<dbReference type="GO" id="GO:0046872">
    <property type="term" value="F:metal ion binding"/>
    <property type="evidence" value="ECO:0007669"/>
    <property type="project" value="UniProtKB-KW"/>
</dbReference>
<comment type="similarity">
    <text evidence="7">Belongs to the sodium:neurotransmitter symporter (SNF) (TC 2.A.22) family.</text>
</comment>
<dbReference type="PANTHER" id="PTHR11616">
    <property type="entry name" value="SODIUM/CHLORIDE DEPENDENT TRANSPORTER"/>
    <property type="match status" value="1"/>
</dbReference>
<evidence type="ECO:0000256" key="2">
    <source>
        <dbReference type="ARBA" id="ARBA00022448"/>
    </source>
</evidence>
<dbReference type="AlphaFoldDB" id="A0A6P8I5A2"/>
<feature type="binding site" evidence="6">
    <location>
        <position position="54"/>
    </location>
    <ligand>
        <name>Na(+)</name>
        <dbReference type="ChEBI" id="CHEBI:29101"/>
        <label>1</label>
    </ligand>
</feature>
<dbReference type="PRINTS" id="PR00176">
    <property type="entry name" value="NANEUSMPORT"/>
</dbReference>
<dbReference type="GO" id="GO:0005886">
    <property type="term" value="C:plasma membrane"/>
    <property type="evidence" value="ECO:0007669"/>
    <property type="project" value="TreeGrafter"/>
</dbReference>
<gene>
    <name evidence="11" type="primary">LOC116296261</name>
</gene>
<keyword evidence="3 7" id="KW-0812">Transmembrane</keyword>
<dbReference type="FunCoup" id="A0A6P8I5A2">
    <property type="interactions" value="794"/>
</dbReference>
<keyword evidence="4 9" id="KW-1133">Transmembrane helix</keyword>
<feature type="binding site" evidence="6">
    <location>
        <position position="408"/>
    </location>
    <ligand>
        <name>Na(+)</name>
        <dbReference type="ChEBI" id="CHEBI:29101"/>
        <label>1</label>
    </ligand>
</feature>
<feature type="transmembrane region" description="Helical" evidence="9">
    <location>
        <begin position="267"/>
        <end position="288"/>
    </location>
</feature>
<comment type="subcellular location">
    <subcellularLocation>
        <location evidence="1">Membrane</location>
        <topology evidence="1">Multi-pass membrane protein</topology>
    </subcellularLocation>
</comment>
<dbReference type="PROSITE" id="PS00610">
    <property type="entry name" value="NA_NEUROTRAN_SYMP_1"/>
    <property type="match status" value="1"/>
</dbReference>
<protein>
    <recommendedName>
        <fullName evidence="7">Transporter</fullName>
    </recommendedName>
</protein>
<keyword evidence="6" id="KW-0479">Metal-binding</keyword>
<evidence type="ECO:0000256" key="8">
    <source>
        <dbReference type="SAM" id="MobiDB-lite"/>
    </source>
</evidence>
<feature type="transmembrane region" description="Helical" evidence="9">
    <location>
        <begin position="48"/>
        <end position="66"/>
    </location>
</feature>
<dbReference type="GO" id="GO:0089718">
    <property type="term" value="P:amino acid import across plasma membrane"/>
    <property type="evidence" value="ECO:0007669"/>
    <property type="project" value="TreeGrafter"/>
</dbReference>
<feature type="binding site" evidence="6">
    <location>
        <position position="315"/>
    </location>
    <ligand>
        <name>Na(+)</name>
        <dbReference type="ChEBI" id="CHEBI:29101"/>
        <label>1</label>
    </ligand>
</feature>
<reference evidence="11" key="1">
    <citation type="submission" date="2025-08" db="UniProtKB">
        <authorList>
            <consortium name="RefSeq"/>
        </authorList>
    </citation>
    <scope>IDENTIFICATION</scope>
    <source>
        <tissue evidence="11">Tentacle</tissue>
    </source>
</reference>
<dbReference type="GeneID" id="116296261"/>